<dbReference type="RefSeq" id="WP_191283415.1">
    <property type="nucleotide sequence ID" value="NZ_BNAI01000004.1"/>
</dbReference>
<proteinExistence type="predicted"/>
<name>A0A8J3GRR5_9MICO</name>
<evidence type="ECO:0000259" key="1">
    <source>
        <dbReference type="Pfam" id="PF01636"/>
    </source>
</evidence>
<keyword evidence="3" id="KW-1185">Reference proteome</keyword>
<gene>
    <name evidence="2" type="ORF">GCM10011600_20520</name>
</gene>
<dbReference type="InterPro" id="IPR011009">
    <property type="entry name" value="Kinase-like_dom_sf"/>
</dbReference>
<reference evidence="2" key="1">
    <citation type="journal article" date="2014" name="Int. J. Syst. Evol. Microbiol.">
        <title>Complete genome sequence of Corynebacterium casei LMG S-19264T (=DSM 44701T), isolated from a smear-ripened cheese.</title>
        <authorList>
            <consortium name="US DOE Joint Genome Institute (JGI-PGF)"/>
            <person name="Walter F."/>
            <person name="Albersmeier A."/>
            <person name="Kalinowski J."/>
            <person name="Ruckert C."/>
        </authorList>
    </citation>
    <scope>NUCLEOTIDE SEQUENCE</scope>
    <source>
        <strain evidence="2">CGMCC 1.16548</strain>
    </source>
</reference>
<dbReference type="EMBL" id="BNAI01000004">
    <property type="protein sequence ID" value="GHF19589.1"/>
    <property type="molecule type" value="Genomic_DNA"/>
</dbReference>
<dbReference type="Proteomes" id="UP000617531">
    <property type="component" value="Unassembled WGS sequence"/>
</dbReference>
<dbReference type="InterPro" id="IPR002575">
    <property type="entry name" value="Aminoglycoside_PTrfase"/>
</dbReference>
<sequence length="267" mass="29647">MIGPKLGAGREAEVFAWGRDAVVKLYRPGFRGHEAEAAALRHLEGHGVAPSLIQVVDHDRRRGLVLERLDGSNMLTLLQRQPWRLPNLARHLARAHLRIHAIEAPEDLPDLRDVLATRIHRAPMPSKLREFALRELSTLPRGDRLAHGDFHPGNLLVARDEVTVIDWVGATRGAPEADHARTLLLLRWADPLPGTPPLARGLMATGRSAFARAYAGYYRNGKSRPAMQLSSWLTVVVAARMSEGIEAEHRKLLSLLEAARRREGRGA</sequence>
<feature type="domain" description="Aminoglycoside phosphotransferase" evidence="1">
    <location>
        <begin position="9"/>
        <end position="193"/>
    </location>
</feature>
<organism evidence="2 3">
    <name type="scientific">Pseudolysinimonas yzui</name>
    <dbReference type="NCBI Taxonomy" id="2708254"/>
    <lineage>
        <taxon>Bacteria</taxon>
        <taxon>Bacillati</taxon>
        <taxon>Actinomycetota</taxon>
        <taxon>Actinomycetes</taxon>
        <taxon>Micrococcales</taxon>
        <taxon>Microbacteriaceae</taxon>
        <taxon>Pseudolysinimonas</taxon>
    </lineage>
</organism>
<evidence type="ECO:0000313" key="3">
    <source>
        <dbReference type="Proteomes" id="UP000617531"/>
    </source>
</evidence>
<dbReference type="Pfam" id="PF01636">
    <property type="entry name" value="APH"/>
    <property type="match status" value="1"/>
</dbReference>
<reference evidence="2" key="2">
    <citation type="submission" date="2020-09" db="EMBL/GenBank/DDBJ databases">
        <authorList>
            <person name="Sun Q."/>
            <person name="Zhou Y."/>
        </authorList>
    </citation>
    <scope>NUCLEOTIDE SEQUENCE</scope>
    <source>
        <strain evidence="2">CGMCC 1.16548</strain>
    </source>
</reference>
<dbReference type="Gene3D" id="3.90.1200.10">
    <property type="match status" value="1"/>
</dbReference>
<comment type="caution">
    <text evidence="2">The sequence shown here is derived from an EMBL/GenBank/DDBJ whole genome shotgun (WGS) entry which is preliminary data.</text>
</comment>
<evidence type="ECO:0000313" key="2">
    <source>
        <dbReference type="EMBL" id="GHF19589.1"/>
    </source>
</evidence>
<accession>A0A8J3GRR5</accession>
<protein>
    <submittedName>
        <fullName evidence="2">Aminoglycoside phosphotransferase</fullName>
    </submittedName>
</protein>
<dbReference type="AlphaFoldDB" id="A0A8J3GRR5"/>
<dbReference type="SUPFAM" id="SSF56112">
    <property type="entry name" value="Protein kinase-like (PK-like)"/>
    <property type="match status" value="1"/>
</dbReference>